<evidence type="ECO:0000256" key="1">
    <source>
        <dbReference type="ARBA" id="ARBA00023125"/>
    </source>
</evidence>
<evidence type="ECO:0000313" key="3">
    <source>
        <dbReference type="EMBL" id="MSA87776.1"/>
    </source>
</evidence>
<dbReference type="EMBL" id="WKPI01000001">
    <property type="protein sequence ID" value="MSC31571.1"/>
    <property type="molecule type" value="Genomic_DNA"/>
</dbReference>
<evidence type="ECO:0000313" key="6">
    <source>
        <dbReference type="Proteomes" id="UP000480929"/>
    </source>
</evidence>
<dbReference type="GO" id="GO:0003700">
    <property type="term" value="F:DNA-binding transcription factor activity"/>
    <property type="evidence" value="ECO:0007669"/>
    <property type="project" value="TreeGrafter"/>
</dbReference>
<sequence length="88" mass="9807">MNHVNYAALGKRIRTIRRHRQMTQEQLAEAAGLSIPHLSNVENASTKLSLPKLTDIANALEVSLDELAGDSLKIKHVRPDIEELDDKP</sequence>
<dbReference type="Pfam" id="PF01381">
    <property type="entry name" value="HTH_3"/>
    <property type="match status" value="1"/>
</dbReference>
<feature type="domain" description="HTH cro/C1-type" evidence="2">
    <location>
        <begin position="13"/>
        <end position="67"/>
    </location>
</feature>
<evidence type="ECO:0000313" key="5">
    <source>
        <dbReference type="Proteomes" id="UP000433575"/>
    </source>
</evidence>
<evidence type="ECO:0000259" key="2">
    <source>
        <dbReference type="PROSITE" id="PS50943"/>
    </source>
</evidence>
<dbReference type="InterPro" id="IPR010982">
    <property type="entry name" value="Lambda_DNA-bd_dom_sf"/>
</dbReference>
<dbReference type="AlphaFoldDB" id="A0A6N7S370"/>
<reference evidence="5 6" key="1">
    <citation type="journal article" date="2019" name="Nat. Med.">
        <title>A library of human gut bacterial isolates paired with longitudinal multiomics data enables mechanistic microbiome research.</title>
        <authorList>
            <person name="Poyet M."/>
            <person name="Groussin M."/>
            <person name="Gibbons S.M."/>
            <person name="Avila-Pacheco J."/>
            <person name="Jiang X."/>
            <person name="Kearney S.M."/>
            <person name="Perrotta A.R."/>
            <person name="Berdy B."/>
            <person name="Zhao S."/>
            <person name="Lieberman T.D."/>
            <person name="Swanson P.K."/>
            <person name="Smith M."/>
            <person name="Roesemann S."/>
            <person name="Alexander J.E."/>
            <person name="Rich S.A."/>
            <person name="Livny J."/>
            <person name="Vlamakis H."/>
            <person name="Clish C."/>
            <person name="Bullock K."/>
            <person name="Deik A."/>
            <person name="Scott J."/>
            <person name="Pierce K.A."/>
            <person name="Xavier R.J."/>
            <person name="Alm E.J."/>
        </authorList>
    </citation>
    <scope>NUCLEOTIDE SEQUENCE [LARGE SCALE GENOMIC DNA]</scope>
    <source>
        <strain evidence="3 5">BIOML-A4</strain>
        <strain evidence="4 6">BIOML-A5</strain>
    </source>
</reference>
<dbReference type="RefSeq" id="WP_020224834.1">
    <property type="nucleotide sequence ID" value="NZ_AP031450.1"/>
</dbReference>
<dbReference type="PANTHER" id="PTHR46797:SF1">
    <property type="entry name" value="METHYLPHOSPHONATE SYNTHASE"/>
    <property type="match status" value="1"/>
</dbReference>
<gene>
    <name evidence="4" type="ORF">GKD88_00315</name>
    <name evidence="3" type="ORF">GKE08_00310</name>
</gene>
<accession>A0A6N7S370</accession>
<organism evidence="3 5">
    <name type="scientific">Holdemania massiliensis</name>
    <dbReference type="NCBI Taxonomy" id="1468449"/>
    <lineage>
        <taxon>Bacteria</taxon>
        <taxon>Bacillati</taxon>
        <taxon>Bacillota</taxon>
        <taxon>Erysipelotrichia</taxon>
        <taxon>Erysipelotrichales</taxon>
        <taxon>Erysipelotrichaceae</taxon>
        <taxon>Holdemania</taxon>
    </lineage>
</organism>
<dbReference type="CDD" id="cd00093">
    <property type="entry name" value="HTH_XRE"/>
    <property type="match status" value="1"/>
</dbReference>
<dbReference type="PROSITE" id="PS50943">
    <property type="entry name" value="HTH_CROC1"/>
    <property type="match status" value="1"/>
</dbReference>
<name>A0A6N7S370_9FIRM</name>
<dbReference type="GO" id="GO:0003677">
    <property type="term" value="F:DNA binding"/>
    <property type="evidence" value="ECO:0007669"/>
    <property type="project" value="UniProtKB-KW"/>
</dbReference>
<comment type="caution">
    <text evidence="3">The sequence shown here is derived from an EMBL/GenBank/DDBJ whole genome shotgun (WGS) entry which is preliminary data.</text>
</comment>
<dbReference type="EMBL" id="WKPJ01000001">
    <property type="protein sequence ID" value="MSA87776.1"/>
    <property type="molecule type" value="Genomic_DNA"/>
</dbReference>
<dbReference type="GO" id="GO:0005829">
    <property type="term" value="C:cytosol"/>
    <property type="evidence" value="ECO:0007669"/>
    <property type="project" value="TreeGrafter"/>
</dbReference>
<proteinExistence type="predicted"/>
<dbReference type="GeneID" id="42456659"/>
<dbReference type="Gene3D" id="1.10.260.40">
    <property type="entry name" value="lambda repressor-like DNA-binding domains"/>
    <property type="match status" value="1"/>
</dbReference>
<dbReference type="Proteomes" id="UP000433575">
    <property type="component" value="Unassembled WGS sequence"/>
</dbReference>
<protein>
    <submittedName>
        <fullName evidence="3">Helix-turn-helix domain-containing protein</fullName>
    </submittedName>
</protein>
<keyword evidence="6" id="KW-1185">Reference proteome</keyword>
<dbReference type="OrthoDB" id="371153at2"/>
<evidence type="ECO:0000313" key="4">
    <source>
        <dbReference type="EMBL" id="MSC31571.1"/>
    </source>
</evidence>
<dbReference type="InterPro" id="IPR001387">
    <property type="entry name" value="Cro/C1-type_HTH"/>
</dbReference>
<dbReference type="Proteomes" id="UP000480929">
    <property type="component" value="Unassembled WGS sequence"/>
</dbReference>
<dbReference type="SMART" id="SM00530">
    <property type="entry name" value="HTH_XRE"/>
    <property type="match status" value="1"/>
</dbReference>
<dbReference type="InterPro" id="IPR050807">
    <property type="entry name" value="TransReg_Diox_bact_type"/>
</dbReference>
<keyword evidence="1" id="KW-0238">DNA-binding</keyword>
<dbReference type="SUPFAM" id="SSF47413">
    <property type="entry name" value="lambda repressor-like DNA-binding domains"/>
    <property type="match status" value="1"/>
</dbReference>
<dbReference type="PANTHER" id="PTHR46797">
    <property type="entry name" value="HTH-TYPE TRANSCRIPTIONAL REGULATOR"/>
    <property type="match status" value="1"/>
</dbReference>